<dbReference type="PRINTS" id="PR00605">
    <property type="entry name" value="CYTCHROMECIC"/>
</dbReference>
<evidence type="ECO:0000256" key="5">
    <source>
        <dbReference type="ARBA" id="ARBA00023004"/>
    </source>
</evidence>
<dbReference type="GO" id="GO:0009055">
    <property type="term" value="F:electron transfer activity"/>
    <property type="evidence" value="ECO:0007669"/>
    <property type="project" value="InterPro"/>
</dbReference>
<dbReference type="EMBL" id="AVCH01000183">
    <property type="protein sequence ID" value="KFN45391.1"/>
    <property type="molecule type" value="Genomic_DNA"/>
</dbReference>
<evidence type="ECO:0000256" key="1">
    <source>
        <dbReference type="ARBA" id="ARBA00022448"/>
    </source>
</evidence>
<gene>
    <name evidence="10" type="ORF">N790_10040</name>
</gene>
<evidence type="ECO:0000256" key="2">
    <source>
        <dbReference type="ARBA" id="ARBA00022617"/>
    </source>
</evidence>
<accession>A0A091B140</accession>
<dbReference type="SUPFAM" id="SSF46626">
    <property type="entry name" value="Cytochrome c"/>
    <property type="match status" value="1"/>
</dbReference>
<evidence type="ECO:0000256" key="6">
    <source>
        <dbReference type="PROSITE-ProRule" id="PRU00433"/>
    </source>
</evidence>
<evidence type="ECO:0000313" key="10">
    <source>
        <dbReference type="EMBL" id="KFN45391.1"/>
    </source>
</evidence>
<reference evidence="10 11" key="1">
    <citation type="submission" date="2013-09" db="EMBL/GenBank/DDBJ databases">
        <title>Genome sequencing of Arenimonas malthae.</title>
        <authorList>
            <person name="Chen F."/>
            <person name="Wang G."/>
        </authorList>
    </citation>
    <scope>NUCLEOTIDE SEQUENCE [LARGE SCALE GENOMIC DNA]</scope>
    <source>
        <strain evidence="10 11">CC-JY-1</strain>
    </source>
</reference>
<dbReference type="PATRIC" id="fig|1384054.3.peg.2167"/>
<dbReference type="GO" id="GO:0005506">
    <property type="term" value="F:iron ion binding"/>
    <property type="evidence" value="ECO:0007669"/>
    <property type="project" value="InterPro"/>
</dbReference>
<keyword evidence="4" id="KW-0249">Electron transport</keyword>
<dbReference type="RefSeq" id="WP_043804358.1">
    <property type="nucleotide sequence ID" value="NZ_AVCH01000183.1"/>
</dbReference>
<evidence type="ECO:0000256" key="8">
    <source>
        <dbReference type="SAM" id="Phobius"/>
    </source>
</evidence>
<evidence type="ECO:0000313" key="11">
    <source>
        <dbReference type="Proteomes" id="UP000029392"/>
    </source>
</evidence>
<evidence type="ECO:0000256" key="3">
    <source>
        <dbReference type="ARBA" id="ARBA00022723"/>
    </source>
</evidence>
<keyword evidence="8" id="KW-0472">Membrane</keyword>
<evidence type="ECO:0000256" key="7">
    <source>
        <dbReference type="SAM" id="MobiDB-lite"/>
    </source>
</evidence>
<dbReference type="InterPro" id="IPR051459">
    <property type="entry name" value="Cytochrome_c-type_DH"/>
</dbReference>
<dbReference type="GO" id="GO:0020037">
    <property type="term" value="F:heme binding"/>
    <property type="evidence" value="ECO:0007669"/>
    <property type="project" value="InterPro"/>
</dbReference>
<comment type="caution">
    <text evidence="10">The sequence shown here is derived from an EMBL/GenBank/DDBJ whole genome shotgun (WGS) entry which is preliminary data.</text>
</comment>
<dbReference type="InterPro" id="IPR009056">
    <property type="entry name" value="Cyt_c-like_dom"/>
</dbReference>
<dbReference type="PANTHER" id="PTHR35008:SF8">
    <property type="entry name" value="ALCOHOL DEHYDROGENASE CYTOCHROME C SUBUNIT"/>
    <property type="match status" value="1"/>
</dbReference>
<dbReference type="OrthoDB" id="9779283at2"/>
<keyword evidence="11" id="KW-1185">Reference proteome</keyword>
<dbReference type="AlphaFoldDB" id="A0A091B140"/>
<keyword evidence="8" id="KW-0812">Transmembrane</keyword>
<dbReference type="eggNOG" id="COG2010">
    <property type="taxonomic scope" value="Bacteria"/>
</dbReference>
<protein>
    <recommendedName>
        <fullName evidence="9">Cytochrome c domain-containing protein</fullName>
    </recommendedName>
</protein>
<keyword evidence="2 6" id="KW-0349">Heme</keyword>
<sequence>MSPSPQQRRENPEPSEARNPVPVAVIALVSLMLGWAAGYLMAARPDADASLGDQRTALAAAPAAASDATAVDGGALYATHCVACHQATGAGLPGVFPPLAGSEWVLGDEDTLLQIMLHGVSGQIEVAGQAYQGSMPAFGERFSDEEIAALASHLRSSWGNAAPAVSATAATAARTRTADRTAPWNGGAELAAQAP</sequence>
<dbReference type="PROSITE" id="PS51007">
    <property type="entry name" value="CYTC"/>
    <property type="match status" value="1"/>
</dbReference>
<feature type="region of interest" description="Disordered" evidence="7">
    <location>
        <begin position="174"/>
        <end position="195"/>
    </location>
</feature>
<keyword evidence="3 6" id="KW-0479">Metal-binding</keyword>
<feature type="domain" description="Cytochrome c" evidence="9">
    <location>
        <begin position="68"/>
        <end position="158"/>
    </location>
</feature>
<dbReference type="Pfam" id="PF13442">
    <property type="entry name" value="Cytochrome_CBB3"/>
    <property type="match status" value="1"/>
</dbReference>
<dbReference type="Gene3D" id="1.10.760.10">
    <property type="entry name" value="Cytochrome c-like domain"/>
    <property type="match status" value="1"/>
</dbReference>
<feature type="transmembrane region" description="Helical" evidence="8">
    <location>
        <begin position="21"/>
        <end position="42"/>
    </location>
</feature>
<keyword evidence="1" id="KW-0813">Transport</keyword>
<name>A0A091B140_9GAMM</name>
<proteinExistence type="predicted"/>
<dbReference type="STRING" id="1384054.N790_10040"/>
<dbReference type="Proteomes" id="UP000029392">
    <property type="component" value="Unassembled WGS sequence"/>
</dbReference>
<keyword evidence="8" id="KW-1133">Transmembrane helix</keyword>
<keyword evidence="5 6" id="KW-0408">Iron</keyword>
<evidence type="ECO:0000256" key="4">
    <source>
        <dbReference type="ARBA" id="ARBA00022982"/>
    </source>
</evidence>
<evidence type="ECO:0000259" key="9">
    <source>
        <dbReference type="PROSITE" id="PS51007"/>
    </source>
</evidence>
<dbReference type="PANTHER" id="PTHR35008">
    <property type="entry name" value="BLL4482 PROTEIN-RELATED"/>
    <property type="match status" value="1"/>
</dbReference>
<dbReference type="InterPro" id="IPR008168">
    <property type="entry name" value="Cyt_C_IC"/>
</dbReference>
<organism evidence="10 11">
    <name type="scientific">Arenimonas malthae CC-JY-1</name>
    <dbReference type="NCBI Taxonomy" id="1384054"/>
    <lineage>
        <taxon>Bacteria</taxon>
        <taxon>Pseudomonadati</taxon>
        <taxon>Pseudomonadota</taxon>
        <taxon>Gammaproteobacteria</taxon>
        <taxon>Lysobacterales</taxon>
        <taxon>Lysobacteraceae</taxon>
        <taxon>Arenimonas</taxon>
    </lineage>
</organism>
<dbReference type="InterPro" id="IPR036909">
    <property type="entry name" value="Cyt_c-like_dom_sf"/>
</dbReference>